<dbReference type="SUPFAM" id="SSF90229">
    <property type="entry name" value="CCCH zinc finger"/>
    <property type="match status" value="2"/>
</dbReference>
<dbReference type="PANTHER" id="PTHR12547:SF18">
    <property type="entry name" value="PROTEIN TIS11"/>
    <property type="match status" value="1"/>
</dbReference>
<keyword evidence="9" id="KW-1185">Reference proteome</keyword>
<feature type="zinc finger region" description="C3H1-type" evidence="5">
    <location>
        <begin position="159"/>
        <end position="186"/>
    </location>
</feature>
<evidence type="ECO:0000256" key="6">
    <source>
        <dbReference type="SAM" id="MobiDB-lite"/>
    </source>
</evidence>
<feature type="compositionally biased region" description="Basic and acidic residues" evidence="6">
    <location>
        <begin position="1"/>
        <end position="14"/>
    </location>
</feature>
<protein>
    <recommendedName>
        <fullName evidence="7">C3H1-type domain-containing protein</fullName>
    </recommendedName>
</protein>
<dbReference type="GO" id="GO:0008270">
    <property type="term" value="F:zinc ion binding"/>
    <property type="evidence" value="ECO:0007669"/>
    <property type="project" value="UniProtKB-KW"/>
</dbReference>
<gene>
    <name evidence="8" type="ORF">WN944_006595</name>
</gene>
<dbReference type="Gene3D" id="4.10.1000.10">
    <property type="entry name" value="Zinc finger, CCCH-type"/>
    <property type="match status" value="2"/>
</dbReference>
<evidence type="ECO:0000256" key="1">
    <source>
        <dbReference type="ARBA" id="ARBA00022723"/>
    </source>
</evidence>
<dbReference type="Pfam" id="PF18044">
    <property type="entry name" value="zf-CCCH_4"/>
    <property type="match status" value="1"/>
</dbReference>
<dbReference type="Proteomes" id="UP001428341">
    <property type="component" value="Unassembled WGS sequence"/>
</dbReference>
<evidence type="ECO:0000256" key="2">
    <source>
        <dbReference type="ARBA" id="ARBA00022737"/>
    </source>
</evidence>
<dbReference type="InterPro" id="IPR000571">
    <property type="entry name" value="Znf_CCCH"/>
</dbReference>
<dbReference type="InterPro" id="IPR041367">
    <property type="entry name" value="Znf-CCCH_4"/>
</dbReference>
<feature type="domain" description="C3H1-type" evidence="7">
    <location>
        <begin position="118"/>
        <end position="146"/>
    </location>
</feature>
<feature type="compositionally biased region" description="Low complexity" evidence="6">
    <location>
        <begin position="42"/>
        <end position="58"/>
    </location>
</feature>
<name>A0AAP0MLC7_9ROSI</name>
<dbReference type="FunFam" id="4.10.1000.10:FF:000001">
    <property type="entry name" value="zinc finger CCCH domain-containing protein 15-like"/>
    <property type="match status" value="1"/>
</dbReference>
<dbReference type="GO" id="GO:0003729">
    <property type="term" value="F:mRNA binding"/>
    <property type="evidence" value="ECO:0007669"/>
    <property type="project" value="InterPro"/>
</dbReference>
<evidence type="ECO:0000313" key="9">
    <source>
        <dbReference type="Proteomes" id="UP001428341"/>
    </source>
</evidence>
<dbReference type="PROSITE" id="PS50103">
    <property type="entry name" value="ZF_C3H1"/>
    <property type="match status" value="2"/>
</dbReference>
<feature type="region of interest" description="Disordered" evidence="6">
    <location>
        <begin position="95"/>
        <end position="121"/>
    </location>
</feature>
<evidence type="ECO:0000256" key="3">
    <source>
        <dbReference type="ARBA" id="ARBA00022771"/>
    </source>
</evidence>
<comment type="caution">
    <text evidence="8">The sequence shown here is derived from an EMBL/GenBank/DDBJ whole genome shotgun (WGS) entry which is preliminary data.</text>
</comment>
<keyword evidence="4 5" id="KW-0862">Zinc</keyword>
<proteinExistence type="predicted"/>
<dbReference type="PANTHER" id="PTHR12547">
    <property type="entry name" value="CCCH ZINC FINGER/TIS11-RELATED"/>
    <property type="match status" value="1"/>
</dbReference>
<dbReference type="InterPro" id="IPR036855">
    <property type="entry name" value="Znf_CCCH_sf"/>
</dbReference>
<dbReference type="InterPro" id="IPR045877">
    <property type="entry name" value="ZFP36-like"/>
</dbReference>
<evidence type="ECO:0000256" key="5">
    <source>
        <dbReference type="PROSITE-ProRule" id="PRU00723"/>
    </source>
</evidence>
<keyword evidence="1 5" id="KW-0479">Metal-binding</keyword>
<sequence length="307" mass="33528">MKLENLGGKRDMQRVVESVYKSKMGKQKSPNGNVSPLMKYWSSSSTSSSSSSSRSALSMGPFSPVPIMSKSNSGSSSSHLSAVDEEDVYVMDGLPIMRYSPSPSPSPSPSSSSSSSSSSKTELCRSREEVGMCRFGTKCQFAHGKEELRSTLFPTTKNKSEAQICKLFITGSCIYGSKCRFIHQVMTDSALVLTIQMEDHSMKASVCESPVTPVTFKPRLTNTAIKPEHTRKTTALVNKDVQSRATSTSSRDNWSPQDDGIEVTLPCHPSKTPPRVKVDEYIDSVLCCPTTAARSRLPVFTKICPEH</sequence>
<feature type="compositionally biased region" description="Low complexity" evidence="6">
    <location>
        <begin position="109"/>
        <end position="119"/>
    </location>
</feature>
<feature type="zinc finger region" description="C3H1-type" evidence="5">
    <location>
        <begin position="118"/>
        <end position="146"/>
    </location>
</feature>
<dbReference type="AlphaFoldDB" id="A0AAP0MLC7"/>
<feature type="compositionally biased region" description="Polar residues" evidence="6">
    <location>
        <begin position="243"/>
        <end position="256"/>
    </location>
</feature>
<feature type="region of interest" description="Disordered" evidence="6">
    <location>
        <begin position="239"/>
        <end position="269"/>
    </location>
</feature>
<dbReference type="EMBL" id="JBCGBO010000003">
    <property type="protein sequence ID" value="KAK9214602.1"/>
    <property type="molecule type" value="Genomic_DNA"/>
</dbReference>
<keyword evidence="3 5" id="KW-0863">Zinc-finger</keyword>
<feature type="domain" description="C3H1-type" evidence="7">
    <location>
        <begin position="159"/>
        <end position="186"/>
    </location>
</feature>
<reference evidence="8 9" key="1">
    <citation type="submission" date="2024-05" db="EMBL/GenBank/DDBJ databases">
        <title>Haplotype-resolved chromosome-level genome assembly of Huyou (Citrus changshanensis).</title>
        <authorList>
            <person name="Miao C."/>
            <person name="Chen W."/>
            <person name="Wu Y."/>
            <person name="Wang L."/>
            <person name="Zhao S."/>
            <person name="Grierson D."/>
            <person name="Xu C."/>
            <person name="Chen K."/>
        </authorList>
    </citation>
    <scope>NUCLEOTIDE SEQUENCE [LARGE SCALE GENOMIC DNA]</scope>
    <source>
        <strain evidence="8">01-14</strain>
        <tissue evidence="8">Leaf</tissue>
    </source>
</reference>
<feature type="region of interest" description="Disordered" evidence="6">
    <location>
        <begin position="1"/>
        <end position="63"/>
    </location>
</feature>
<accession>A0AAP0MLC7</accession>
<keyword evidence="2" id="KW-0677">Repeat</keyword>
<dbReference type="SMART" id="SM00356">
    <property type="entry name" value="ZnF_C3H1"/>
    <property type="match status" value="2"/>
</dbReference>
<evidence type="ECO:0000259" key="7">
    <source>
        <dbReference type="PROSITE" id="PS50103"/>
    </source>
</evidence>
<evidence type="ECO:0000313" key="8">
    <source>
        <dbReference type="EMBL" id="KAK9214602.1"/>
    </source>
</evidence>
<dbReference type="Pfam" id="PF00642">
    <property type="entry name" value="zf-CCCH"/>
    <property type="match status" value="1"/>
</dbReference>
<evidence type="ECO:0000256" key="4">
    <source>
        <dbReference type="ARBA" id="ARBA00022833"/>
    </source>
</evidence>
<organism evidence="8 9">
    <name type="scientific">Citrus x changshan-huyou</name>
    <dbReference type="NCBI Taxonomy" id="2935761"/>
    <lineage>
        <taxon>Eukaryota</taxon>
        <taxon>Viridiplantae</taxon>
        <taxon>Streptophyta</taxon>
        <taxon>Embryophyta</taxon>
        <taxon>Tracheophyta</taxon>
        <taxon>Spermatophyta</taxon>
        <taxon>Magnoliopsida</taxon>
        <taxon>eudicotyledons</taxon>
        <taxon>Gunneridae</taxon>
        <taxon>Pentapetalae</taxon>
        <taxon>rosids</taxon>
        <taxon>malvids</taxon>
        <taxon>Sapindales</taxon>
        <taxon>Rutaceae</taxon>
        <taxon>Aurantioideae</taxon>
        <taxon>Citrus</taxon>
    </lineage>
</organism>